<dbReference type="AlphaFoldDB" id="A0A542EGP7"/>
<reference evidence="3 4" key="1">
    <citation type="submission" date="2019-06" db="EMBL/GenBank/DDBJ databases">
        <title>Sequencing the genomes of 1000 actinobacteria strains.</title>
        <authorList>
            <person name="Klenk H.-P."/>
        </authorList>
    </citation>
    <scope>NUCLEOTIDE SEQUENCE [LARGE SCALE GENOMIC DNA]</scope>
    <source>
        <strain evidence="3 4">DSM 19828</strain>
    </source>
</reference>
<evidence type="ECO:0000313" key="3">
    <source>
        <dbReference type="EMBL" id="TQJ14511.1"/>
    </source>
</evidence>
<evidence type="ECO:0000259" key="2">
    <source>
        <dbReference type="Pfam" id="PF24254"/>
    </source>
</evidence>
<dbReference type="EMBL" id="VFMO01000001">
    <property type="protein sequence ID" value="TQJ14511.1"/>
    <property type="molecule type" value="Genomic_DNA"/>
</dbReference>
<feature type="domain" description="DUF7455" evidence="2">
    <location>
        <begin position="7"/>
        <end position="48"/>
    </location>
</feature>
<evidence type="ECO:0000256" key="1">
    <source>
        <dbReference type="SAM" id="MobiDB-lite"/>
    </source>
</evidence>
<evidence type="ECO:0000313" key="4">
    <source>
        <dbReference type="Proteomes" id="UP000320806"/>
    </source>
</evidence>
<dbReference type="RefSeq" id="WP_141928312.1">
    <property type="nucleotide sequence ID" value="NZ_BAABCI010000029.1"/>
</dbReference>
<protein>
    <recommendedName>
        <fullName evidence="2">DUF7455 domain-containing protein</fullName>
    </recommendedName>
</protein>
<name>A0A542EGP7_9MICO</name>
<dbReference type="Proteomes" id="UP000320806">
    <property type="component" value="Unassembled WGS sequence"/>
</dbReference>
<sequence>MSSDNLTTCDECGVRARTDVTNSSGTVLSFCGHHYRARCAALVEAGWWPAVLAHRDVDQDSSAPTGTDDAEPLYGIDDTQPIPVGTPSEPKHGQRTRTVFPIGEGLEQVQYTDEQGRLSNCADGTAAVTIRSIATPGQSPVVYELRRFRAGVWTDEAGQPALIRFDTLQRPRVVVHALAGQVTDIIDATTGAVAAYAVVHLDERGEATLIESWAAGHHLQNMPIQST</sequence>
<dbReference type="OrthoDB" id="3539048at2"/>
<proteinExistence type="predicted"/>
<dbReference type="Pfam" id="PF24254">
    <property type="entry name" value="DUF7455"/>
    <property type="match status" value="1"/>
</dbReference>
<feature type="region of interest" description="Disordered" evidence="1">
    <location>
        <begin position="58"/>
        <end position="94"/>
    </location>
</feature>
<organism evidence="3 4">
    <name type="scientific">Yimella lutea</name>
    <dbReference type="NCBI Taxonomy" id="587872"/>
    <lineage>
        <taxon>Bacteria</taxon>
        <taxon>Bacillati</taxon>
        <taxon>Actinomycetota</taxon>
        <taxon>Actinomycetes</taxon>
        <taxon>Micrococcales</taxon>
        <taxon>Dermacoccaceae</taxon>
        <taxon>Yimella</taxon>
    </lineage>
</organism>
<dbReference type="InterPro" id="IPR055878">
    <property type="entry name" value="DUF7455"/>
</dbReference>
<comment type="caution">
    <text evidence="3">The sequence shown here is derived from an EMBL/GenBank/DDBJ whole genome shotgun (WGS) entry which is preliminary data.</text>
</comment>
<accession>A0A542EGP7</accession>
<gene>
    <name evidence="3" type="ORF">FB459_1978</name>
</gene>
<keyword evidence="4" id="KW-1185">Reference proteome</keyword>